<gene>
    <name evidence="1" type="ORF">CCMP2556_LOCUS32049</name>
</gene>
<protein>
    <submittedName>
        <fullName evidence="1">Uncharacterized protein</fullName>
    </submittedName>
</protein>
<dbReference type="EMBL" id="CAXAMN010021984">
    <property type="protein sequence ID" value="CAK9065174.1"/>
    <property type="molecule type" value="Genomic_DNA"/>
</dbReference>
<comment type="caution">
    <text evidence="1">The sequence shown here is derived from an EMBL/GenBank/DDBJ whole genome shotgun (WGS) entry which is preliminary data.</text>
</comment>
<evidence type="ECO:0000313" key="2">
    <source>
        <dbReference type="Proteomes" id="UP001642484"/>
    </source>
</evidence>
<keyword evidence="2" id="KW-1185">Reference proteome</keyword>
<dbReference type="Proteomes" id="UP001642484">
    <property type="component" value="Unassembled WGS sequence"/>
</dbReference>
<evidence type="ECO:0000313" key="1">
    <source>
        <dbReference type="EMBL" id="CAK9065174.1"/>
    </source>
</evidence>
<name>A0ABP0NNM7_9DINO</name>
<reference evidence="1 2" key="1">
    <citation type="submission" date="2024-02" db="EMBL/GenBank/DDBJ databases">
        <authorList>
            <person name="Chen Y."/>
            <person name="Shah S."/>
            <person name="Dougan E. K."/>
            <person name="Thang M."/>
            <person name="Chan C."/>
        </authorList>
    </citation>
    <scope>NUCLEOTIDE SEQUENCE [LARGE SCALE GENOMIC DNA]</scope>
</reference>
<organism evidence="1 2">
    <name type="scientific">Durusdinium trenchii</name>
    <dbReference type="NCBI Taxonomy" id="1381693"/>
    <lineage>
        <taxon>Eukaryota</taxon>
        <taxon>Sar</taxon>
        <taxon>Alveolata</taxon>
        <taxon>Dinophyceae</taxon>
        <taxon>Suessiales</taxon>
        <taxon>Symbiodiniaceae</taxon>
        <taxon>Durusdinium</taxon>
    </lineage>
</organism>
<accession>A0ABP0NNM7</accession>
<proteinExistence type="predicted"/>
<sequence>MLPGQSPRSCQFNGLRPQLRGVVARFQQRQKEQQNADEQVDQPKQLIVPCHRHDIKRSNAPLLLSSKLRDNFEGPVLIRVLSKAQPHLRIFLRASPKVFVQGIEGVSIIQEIVEQARIIDKQVELQVADRREARLAEVAVLILDHYLSQRDIWHLHAAMMQDGGQLLYANFDYMWQAQLPWQIR</sequence>